<comment type="caution">
    <text evidence="1">The sequence shown here is derived from an EMBL/GenBank/DDBJ whole genome shotgun (WGS) entry which is preliminary data.</text>
</comment>
<name>A0ABT2PQE6_9BURK</name>
<sequence length="156" mass="17830">MEKQELPALQSCPECGVQVRNLAKHQKKAHDPVKISERKRAEALEIVKVVAERNRLSVERARKLFLATKVQCSTCRQSVELHLIPDHFFKVHNSPIPADMRAIYGLAEPKNLFKSEREREEYWRSASGMPPKGEDIFDRNLVTNGGAYGLGKNRKH</sequence>
<dbReference type="Proteomes" id="UP001525968">
    <property type="component" value="Unassembled WGS sequence"/>
</dbReference>
<proteinExistence type="predicted"/>
<accession>A0ABT2PQE6</accession>
<evidence type="ECO:0000313" key="1">
    <source>
        <dbReference type="EMBL" id="MCT9812448.1"/>
    </source>
</evidence>
<protein>
    <recommendedName>
        <fullName evidence="3">C2H2-type domain-containing protein</fullName>
    </recommendedName>
</protein>
<reference evidence="1 2" key="1">
    <citation type="submission" date="2022-09" db="EMBL/GenBank/DDBJ databases">
        <title>Draft genome of isolate Be4.</title>
        <authorList>
            <person name="Sanchez-Castro I."/>
            <person name="Martinez-Rodriguez P."/>
            <person name="Descostes M."/>
            <person name="Merroun M."/>
        </authorList>
    </citation>
    <scope>NUCLEOTIDE SEQUENCE [LARGE SCALE GENOMIC DNA]</scope>
    <source>
        <strain evidence="1 2">Be4</strain>
    </source>
</reference>
<keyword evidence="2" id="KW-1185">Reference proteome</keyword>
<evidence type="ECO:0008006" key="3">
    <source>
        <dbReference type="Google" id="ProtNLM"/>
    </source>
</evidence>
<organism evidence="1 2">
    <name type="scientific">Acidovorax bellezanensis</name>
    <dbReference type="NCBI Taxonomy" id="2976702"/>
    <lineage>
        <taxon>Bacteria</taxon>
        <taxon>Pseudomonadati</taxon>
        <taxon>Pseudomonadota</taxon>
        <taxon>Betaproteobacteria</taxon>
        <taxon>Burkholderiales</taxon>
        <taxon>Comamonadaceae</taxon>
        <taxon>Acidovorax</taxon>
    </lineage>
</organism>
<dbReference type="RefSeq" id="WP_261501695.1">
    <property type="nucleotide sequence ID" value="NZ_JAODYH010000008.1"/>
</dbReference>
<dbReference type="EMBL" id="JAODYH010000008">
    <property type="protein sequence ID" value="MCT9812448.1"/>
    <property type="molecule type" value="Genomic_DNA"/>
</dbReference>
<evidence type="ECO:0000313" key="2">
    <source>
        <dbReference type="Proteomes" id="UP001525968"/>
    </source>
</evidence>
<gene>
    <name evidence="1" type="ORF">N0K08_17530</name>
</gene>